<reference evidence="1" key="1">
    <citation type="submission" date="2014-09" db="EMBL/GenBank/DDBJ databases">
        <authorList>
            <person name="Magalhaes I.L.F."/>
            <person name="Oliveira U."/>
            <person name="Santos F.R."/>
            <person name="Vidigal T.H.D.A."/>
            <person name="Brescovit A.D."/>
            <person name="Santos A.J."/>
        </authorList>
    </citation>
    <scope>NUCLEOTIDE SEQUENCE</scope>
    <source>
        <tissue evidence="1">Shoot tissue taken approximately 20 cm above the soil surface</tissue>
    </source>
</reference>
<proteinExistence type="predicted"/>
<dbReference type="AlphaFoldDB" id="A0A0A9BVT4"/>
<protein>
    <submittedName>
        <fullName evidence="1">Uncharacterized protein</fullName>
    </submittedName>
</protein>
<organism evidence="1">
    <name type="scientific">Arundo donax</name>
    <name type="common">Giant reed</name>
    <name type="synonym">Donax arundinaceus</name>
    <dbReference type="NCBI Taxonomy" id="35708"/>
    <lineage>
        <taxon>Eukaryota</taxon>
        <taxon>Viridiplantae</taxon>
        <taxon>Streptophyta</taxon>
        <taxon>Embryophyta</taxon>
        <taxon>Tracheophyta</taxon>
        <taxon>Spermatophyta</taxon>
        <taxon>Magnoliopsida</taxon>
        <taxon>Liliopsida</taxon>
        <taxon>Poales</taxon>
        <taxon>Poaceae</taxon>
        <taxon>PACMAD clade</taxon>
        <taxon>Arundinoideae</taxon>
        <taxon>Arundineae</taxon>
        <taxon>Arundo</taxon>
    </lineage>
</organism>
<dbReference type="EMBL" id="GBRH01232610">
    <property type="protein sequence ID" value="JAD65285.1"/>
    <property type="molecule type" value="Transcribed_RNA"/>
</dbReference>
<name>A0A0A9BVT4_ARUDO</name>
<sequence>MLLLFECLIFTVTSHIL</sequence>
<accession>A0A0A9BVT4</accession>
<evidence type="ECO:0000313" key="1">
    <source>
        <dbReference type="EMBL" id="JAD65285.1"/>
    </source>
</evidence>
<reference evidence="1" key="2">
    <citation type="journal article" date="2015" name="Data Brief">
        <title>Shoot transcriptome of the giant reed, Arundo donax.</title>
        <authorList>
            <person name="Barrero R.A."/>
            <person name="Guerrero F.D."/>
            <person name="Moolhuijzen P."/>
            <person name="Goolsby J.A."/>
            <person name="Tidwell J."/>
            <person name="Bellgard S.E."/>
            <person name="Bellgard M.I."/>
        </authorList>
    </citation>
    <scope>NUCLEOTIDE SEQUENCE</scope>
    <source>
        <tissue evidence="1">Shoot tissue taken approximately 20 cm above the soil surface</tissue>
    </source>
</reference>